<name>A0A8D8PAX7_CULPI</name>
<organism evidence="1">
    <name type="scientific">Culex pipiens</name>
    <name type="common">House mosquito</name>
    <dbReference type="NCBI Taxonomy" id="7175"/>
    <lineage>
        <taxon>Eukaryota</taxon>
        <taxon>Metazoa</taxon>
        <taxon>Ecdysozoa</taxon>
        <taxon>Arthropoda</taxon>
        <taxon>Hexapoda</taxon>
        <taxon>Insecta</taxon>
        <taxon>Pterygota</taxon>
        <taxon>Neoptera</taxon>
        <taxon>Endopterygota</taxon>
        <taxon>Diptera</taxon>
        <taxon>Nematocera</taxon>
        <taxon>Culicoidea</taxon>
        <taxon>Culicidae</taxon>
        <taxon>Culicinae</taxon>
        <taxon>Culicini</taxon>
        <taxon>Culex</taxon>
        <taxon>Culex</taxon>
    </lineage>
</organism>
<sequence length="158" mass="18994">MENTINSVCLQVRIIKSVLLKGRRRRRRRVCLLQKFRVRSLAKPHLVEFRFFIYNLQPNKLFLTKTQKQAFKLHIHARRSALIWVPPLDWQLCLHMTPVLPVWLPFEGKTKNHQFQYSTSVRAISCGSLPIKKITKNCWKRYEHTHTHSHQWNKVNMQ</sequence>
<proteinExistence type="predicted"/>
<dbReference type="EMBL" id="HBUE01226901">
    <property type="protein sequence ID" value="CAG6542741.1"/>
    <property type="molecule type" value="Transcribed_RNA"/>
</dbReference>
<accession>A0A8D8PAX7</accession>
<dbReference type="EMBL" id="HBUE01333643">
    <property type="protein sequence ID" value="CAG6594850.1"/>
    <property type="molecule type" value="Transcribed_RNA"/>
</dbReference>
<evidence type="ECO:0000313" key="1">
    <source>
        <dbReference type="EMBL" id="CAG6594850.1"/>
    </source>
</evidence>
<protein>
    <submittedName>
        <fullName evidence="1">(northern house mosquito) hypothetical protein</fullName>
    </submittedName>
</protein>
<reference evidence="1" key="1">
    <citation type="submission" date="2021-05" db="EMBL/GenBank/DDBJ databases">
        <authorList>
            <person name="Alioto T."/>
            <person name="Alioto T."/>
            <person name="Gomez Garrido J."/>
        </authorList>
    </citation>
    <scope>NUCLEOTIDE SEQUENCE</scope>
</reference>
<dbReference type="AlphaFoldDB" id="A0A8D8PAX7"/>